<dbReference type="AlphaFoldDB" id="A0A0E0C1Q2"/>
<dbReference type="HOGENOM" id="CLU_2964803_0_0_1"/>
<organism evidence="1">
    <name type="scientific">Oryza meridionalis</name>
    <dbReference type="NCBI Taxonomy" id="40149"/>
    <lineage>
        <taxon>Eukaryota</taxon>
        <taxon>Viridiplantae</taxon>
        <taxon>Streptophyta</taxon>
        <taxon>Embryophyta</taxon>
        <taxon>Tracheophyta</taxon>
        <taxon>Spermatophyta</taxon>
        <taxon>Magnoliopsida</taxon>
        <taxon>Liliopsida</taxon>
        <taxon>Poales</taxon>
        <taxon>Poaceae</taxon>
        <taxon>BOP clade</taxon>
        <taxon>Oryzoideae</taxon>
        <taxon>Oryzeae</taxon>
        <taxon>Oryzinae</taxon>
        <taxon>Oryza</taxon>
    </lineage>
</organism>
<protein>
    <submittedName>
        <fullName evidence="1">Uncharacterized protein</fullName>
    </submittedName>
</protein>
<evidence type="ECO:0000313" key="2">
    <source>
        <dbReference type="Proteomes" id="UP000008021"/>
    </source>
</evidence>
<name>A0A0E0C1Q2_9ORYZ</name>
<sequence length="59" mass="6137">MYSSSLVAITSTAFPKLQSIGRAIGTAQVPCDNPNRALSSSHTQVATGHQLLCHAATLL</sequence>
<reference evidence="1" key="1">
    <citation type="submission" date="2015-04" db="UniProtKB">
        <authorList>
            <consortium name="EnsemblPlants"/>
        </authorList>
    </citation>
    <scope>IDENTIFICATION</scope>
</reference>
<accession>A0A0E0C1Q2</accession>
<dbReference type="Proteomes" id="UP000008021">
    <property type="component" value="Chromosome 1"/>
</dbReference>
<proteinExistence type="predicted"/>
<evidence type="ECO:0000313" key="1">
    <source>
        <dbReference type="EnsemblPlants" id="OMERI01G13630.1"/>
    </source>
</evidence>
<reference evidence="1" key="2">
    <citation type="submission" date="2018-05" db="EMBL/GenBank/DDBJ databases">
        <title>OmerRS3 (Oryza meridionalis Reference Sequence Version 3).</title>
        <authorList>
            <person name="Zhang J."/>
            <person name="Kudrna D."/>
            <person name="Lee S."/>
            <person name="Talag J."/>
            <person name="Welchert J."/>
            <person name="Wing R.A."/>
        </authorList>
    </citation>
    <scope>NUCLEOTIDE SEQUENCE [LARGE SCALE GENOMIC DNA]</scope>
    <source>
        <strain evidence="1">cv. OR44</strain>
    </source>
</reference>
<dbReference type="EnsemblPlants" id="OMERI01G13630.1">
    <property type="protein sequence ID" value="OMERI01G13630.1"/>
    <property type="gene ID" value="OMERI01G13630"/>
</dbReference>
<keyword evidence="2" id="KW-1185">Reference proteome</keyword>
<dbReference type="Gramene" id="OMERI01G13630.1">
    <property type="protein sequence ID" value="OMERI01G13630.1"/>
    <property type="gene ID" value="OMERI01G13630"/>
</dbReference>